<feature type="region of interest" description="Disordered" evidence="6">
    <location>
        <begin position="192"/>
        <end position="219"/>
    </location>
</feature>
<evidence type="ECO:0000256" key="6">
    <source>
        <dbReference type="SAM" id="MobiDB-lite"/>
    </source>
</evidence>
<dbReference type="Gene3D" id="3.10.20.90">
    <property type="entry name" value="Phosphatidylinositol 3-kinase Catalytic Subunit, Chain A, domain 1"/>
    <property type="match status" value="1"/>
</dbReference>
<evidence type="ECO:0000313" key="9">
    <source>
        <dbReference type="EMBL" id="CAB3252616.1"/>
    </source>
</evidence>
<keyword evidence="5" id="KW-0834">Unfolded protein response</keyword>
<dbReference type="InterPro" id="IPR039751">
    <property type="entry name" value="HERPUD1/2"/>
</dbReference>
<dbReference type="InterPro" id="IPR000626">
    <property type="entry name" value="Ubiquitin-like_dom"/>
</dbReference>
<proteinExistence type="evidence at transcript level"/>
<dbReference type="SUPFAM" id="SSF54236">
    <property type="entry name" value="Ubiquitin-like"/>
    <property type="match status" value="1"/>
</dbReference>
<dbReference type="PANTHER" id="PTHR12943">
    <property type="entry name" value="HOMOCYSTEINE-RESPONSIVE ENDOPLASMIC RETICULUM-RESIDENT UNIQUITIN-LIKE DOMAIN HERPUD PROTEIN FAMILY MEMBER"/>
    <property type="match status" value="1"/>
</dbReference>
<feature type="domain" description="Ubiquitin-like" evidence="8">
    <location>
        <begin position="8"/>
        <end position="65"/>
    </location>
</feature>
<organism evidence="9">
    <name type="scientific">Phallusia mammillata</name>
    <dbReference type="NCBI Taxonomy" id="59560"/>
    <lineage>
        <taxon>Eukaryota</taxon>
        <taxon>Metazoa</taxon>
        <taxon>Chordata</taxon>
        <taxon>Tunicata</taxon>
        <taxon>Ascidiacea</taxon>
        <taxon>Phlebobranchia</taxon>
        <taxon>Ascidiidae</taxon>
        <taxon>Phallusia</taxon>
    </lineage>
</organism>
<dbReference type="PANTHER" id="PTHR12943:SF27">
    <property type="entry name" value="HOMOCYSTEINE-INDUCED ENDOPLASMIC RETICULUM PROTEIN, ISOFORM A"/>
    <property type="match status" value="1"/>
</dbReference>
<dbReference type="PROSITE" id="PS50053">
    <property type="entry name" value="UBIQUITIN_2"/>
    <property type="match status" value="1"/>
</dbReference>
<evidence type="ECO:0000259" key="8">
    <source>
        <dbReference type="PROSITE" id="PS50053"/>
    </source>
</evidence>
<keyword evidence="4 7" id="KW-0472">Membrane</keyword>
<evidence type="ECO:0000256" key="4">
    <source>
        <dbReference type="ARBA" id="ARBA00023136"/>
    </source>
</evidence>
<dbReference type="AlphaFoldDB" id="A0A6F9DFA8"/>
<feature type="compositionally biased region" description="Low complexity" evidence="6">
    <location>
        <begin position="282"/>
        <end position="296"/>
    </location>
</feature>
<protein>
    <submittedName>
        <fullName evidence="9">Homocysteine-responsive endoplasmic reticulum-resident ubiquitin-like domain member 2 protein</fullName>
    </submittedName>
</protein>
<evidence type="ECO:0000256" key="7">
    <source>
        <dbReference type="SAM" id="Phobius"/>
    </source>
</evidence>
<sequence length="352" mass="39882">MTSGKVVLKIRVSDLSQEDQIVVCDPSWTVKMVKEFAHGNSGNVDLQKLKYIFGGKYLLDDAVLKTIFKISSEPQVVHLFASEQIQSPIHHVTSNPAMFNNVPSQTPQPTVLRHRHTSPNLAGLAQTTWTPEQMTAYYQHPAWQQYHQHMSQYMQYYNASYGSHTAYHHIQPQTQPQEGNVPQAAQQVDGVRNNVNNPAPAGVPDRDANPPMNAQGGFAVADDDQQNDWLDVMFTMMRGGFFLSIIYFYSTIYRFVFVSLLFLLIYIYQAGFFQPERRRGAQAEQEPPAQQQQQNEQETDDNNNHENTTAPVNETLSEERLRPEPPSVFATAWCFVTTFFTSLIPQGPPVGN</sequence>
<evidence type="ECO:0000256" key="1">
    <source>
        <dbReference type="ARBA" id="ARBA00004370"/>
    </source>
</evidence>
<dbReference type="EMBL" id="LR785733">
    <property type="protein sequence ID" value="CAB3252616.1"/>
    <property type="molecule type" value="mRNA"/>
</dbReference>
<dbReference type="GO" id="GO:0016020">
    <property type="term" value="C:membrane"/>
    <property type="evidence" value="ECO:0007669"/>
    <property type="project" value="UniProtKB-SubCell"/>
</dbReference>
<gene>
    <name evidence="9" type="primary">Herpud2</name>
</gene>
<dbReference type="GO" id="GO:0030968">
    <property type="term" value="P:endoplasmic reticulum unfolded protein response"/>
    <property type="evidence" value="ECO:0007669"/>
    <property type="project" value="TreeGrafter"/>
</dbReference>
<keyword evidence="2 7" id="KW-0812">Transmembrane</keyword>
<keyword evidence="3 7" id="KW-1133">Transmembrane helix</keyword>
<feature type="transmembrane region" description="Helical" evidence="7">
    <location>
        <begin position="246"/>
        <end position="268"/>
    </location>
</feature>
<evidence type="ECO:0000256" key="2">
    <source>
        <dbReference type="ARBA" id="ARBA00022692"/>
    </source>
</evidence>
<evidence type="ECO:0000256" key="5">
    <source>
        <dbReference type="ARBA" id="ARBA00023230"/>
    </source>
</evidence>
<comment type="subcellular location">
    <subcellularLocation>
        <location evidence="1">Membrane</location>
    </subcellularLocation>
</comment>
<accession>A0A6F9DFA8</accession>
<reference evidence="9" key="1">
    <citation type="submission" date="2020-04" db="EMBL/GenBank/DDBJ databases">
        <authorList>
            <person name="Neveu A P."/>
        </authorList>
    </citation>
    <scope>NUCLEOTIDE SEQUENCE</scope>
    <source>
        <tissue evidence="9">Whole embryo</tissue>
    </source>
</reference>
<name>A0A6F9DFA8_9ASCI</name>
<feature type="compositionally biased region" description="Low complexity" evidence="6">
    <location>
        <begin position="192"/>
        <end position="203"/>
    </location>
</feature>
<dbReference type="InterPro" id="IPR029071">
    <property type="entry name" value="Ubiquitin-like_domsf"/>
</dbReference>
<evidence type="ECO:0000256" key="3">
    <source>
        <dbReference type="ARBA" id="ARBA00022989"/>
    </source>
</evidence>
<feature type="region of interest" description="Disordered" evidence="6">
    <location>
        <begin position="279"/>
        <end position="321"/>
    </location>
</feature>